<dbReference type="STRING" id="1365950.SAMN05428963_12217"/>
<feature type="region of interest" description="Disordered" evidence="1">
    <location>
        <begin position="17"/>
        <end position="40"/>
    </location>
</feature>
<reference evidence="3 4" key="1">
    <citation type="submission" date="2017-02" db="EMBL/GenBank/DDBJ databases">
        <authorList>
            <person name="Peterson S.W."/>
        </authorList>
    </citation>
    <scope>NUCLEOTIDE SEQUENCE [LARGE SCALE GENOMIC DNA]</scope>
    <source>
        <strain evidence="3 4">USBA 369</strain>
    </source>
</reference>
<dbReference type="RefSeq" id="WP_078710317.1">
    <property type="nucleotide sequence ID" value="NZ_FUXL01000022.1"/>
</dbReference>
<dbReference type="AlphaFoldDB" id="A0A1T4TA04"/>
<keyword evidence="4" id="KW-1185">Reference proteome</keyword>
<feature type="chain" id="PRO_5011984286" evidence="2">
    <location>
        <begin position="26"/>
        <end position="110"/>
    </location>
</feature>
<dbReference type="Proteomes" id="UP000190135">
    <property type="component" value="Unassembled WGS sequence"/>
</dbReference>
<accession>A0A1T4TA04</accession>
<protein>
    <submittedName>
        <fullName evidence="3">Uncharacterized protein</fullName>
    </submittedName>
</protein>
<dbReference type="EMBL" id="FUXL01000022">
    <property type="protein sequence ID" value="SKA37345.1"/>
    <property type="molecule type" value="Genomic_DNA"/>
</dbReference>
<gene>
    <name evidence="3" type="ORF">SAMN05428963_12217</name>
</gene>
<organism evidence="3 4">
    <name type="scientific">Consotaella salsifontis</name>
    <dbReference type="NCBI Taxonomy" id="1365950"/>
    <lineage>
        <taxon>Bacteria</taxon>
        <taxon>Pseudomonadati</taxon>
        <taxon>Pseudomonadota</taxon>
        <taxon>Alphaproteobacteria</taxon>
        <taxon>Hyphomicrobiales</taxon>
        <taxon>Aurantimonadaceae</taxon>
        <taxon>Consotaella</taxon>
    </lineage>
</organism>
<evidence type="ECO:0000256" key="2">
    <source>
        <dbReference type="SAM" id="SignalP"/>
    </source>
</evidence>
<evidence type="ECO:0000256" key="1">
    <source>
        <dbReference type="SAM" id="MobiDB-lite"/>
    </source>
</evidence>
<evidence type="ECO:0000313" key="4">
    <source>
        <dbReference type="Proteomes" id="UP000190135"/>
    </source>
</evidence>
<proteinExistence type="predicted"/>
<feature type="compositionally biased region" description="Polar residues" evidence="1">
    <location>
        <begin position="86"/>
        <end position="99"/>
    </location>
</feature>
<dbReference type="OrthoDB" id="8404766at2"/>
<feature type="signal peptide" evidence="2">
    <location>
        <begin position="1"/>
        <end position="25"/>
    </location>
</feature>
<name>A0A1T4TA04_9HYPH</name>
<keyword evidence="2" id="KW-0732">Signal</keyword>
<evidence type="ECO:0000313" key="3">
    <source>
        <dbReference type="EMBL" id="SKA37345.1"/>
    </source>
</evidence>
<sequence>MDGRIAALTMTLAAALVSSPSPGEAASSDPAPQADGPTDRFCFLSDDSTSETCVSLWFDEDGYEVCLSDDSSDVQKCASEYRDPPEQQSEPDLDFQNSDMLLKISRDGAE</sequence>
<feature type="region of interest" description="Disordered" evidence="1">
    <location>
        <begin position="77"/>
        <end position="110"/>
    </location>
</feature>